<dbReference type="InterPro" id="IPR011008">
    <property type="entry name" value="Dimeric_a/b-barrel"/>
</dbReference>
<dbReference type="EMBL" id="CAJPDR010000001">
    <property type="protein sequence ID" value="CAF9903097.1"/>
    <property type="molecule type" value="Genomic_DNA"/>
</dbReference>
<accession>A0A8H3HUN4</accession>
<organism evidence="1 2">
    <name type="scientific">Alectoria fallacina</name>
    <dbReference type="NCBI Taxonomy" id="1903189"/>
    <lineage>
        <taxon>Eukaryota</taxon>
        <taxon>Fungi</taxon>
        <taxon>Dikarya</taxon>
        <taxon>Ascomycota</taxon>
        <taxon>Pezizomycotina</taxon>
        <taxon>Lecanoromycetes</taxon>
        <taxon>OSLEUM clade</taxon>
        <taxon>Lecanoromycetidae</taxon>
        <taxon>Lecanorales</taxon>
        <taxon>Lecanorineae</taxon>
        <taxon>Parmeliaceae</taxon>
        <taxon>Alectoria</taxon>
    </lineage>
</organism>
<evidence type="ECO:0008006" key="3">
    <source>
        <dbReference type="Google" id="ProtNLM"/>
    </source>
</evidence>
<dbReference type="PANTHER" id="PTHR42052:SF1">
    <property type="entry name" value="ABM DOMAIN-CONTAINING PROTEIN"/>
    <property type="match status" value="1"/>
</dbReference>
<dbReference type="OrthoDB" id="3830579at2759"/>
<sequence>MAPATEVATIPLASGAAIEDADSSAGKVWQSTLDTVSQQDGFQRAYYGREVENQSVLQLFIDWDSLDHHKQFIASPIYGPFAKHLMTIVDGTLTMLHANFAPHPPTAALGTISPVTEVLTFYFEKENDGFDSKLRQFIKVISENAEGFKAASGGWVIEDVEYKGKKGKAYVAILGWESVKAHMNFRETQAFKENINIVRADPLGMEVHHTEFVAR</sequence>
<keyword evidence="2" id="KW-1185">Reference proteome</keyword>
<dbReference type="Proteomes" id="UP000664203">
    <property type="component" value="Unassembled WGS sequence"/>
</dbReference>
<comment type="caution">
    <text evidence="1">The sequence shown here is derived from an EMBL/GenBank/DDBJ whole genome shotgun (WGS) entry which is preliminary data.</text>
</comment>
<dbReference type="Gene3D" id="3.30.70.100">
    <property type="match status" value="2"/>
</dbReference>
<proteinExistence type="predicted"/>
<gene>
    <name evidence="1" type="ORF">ALECFALPRED_000130</name>
</gene>
<evidence type="ECO:0000313" key="2">
    <source>
        <dbReference type="Proteomes" id="UP000664203"/>
    </source>
</evidence>
<protein>
    <recommendedName>
        <fullName evidence="3">ABM domain-containing protein</fullName>
    </recommendedName>
</protein>
<evidence type="ECO:0000313" key="1">
    <source>
        <dbReference type="EMBL" id="CAF9903097.1"/>
    </source>
</evidence>
<dbReference type="SUPFAM" id="SSF54909">
    <property type="entry name" value="Dimeric alpha+beta barrel"/>
    <property type="match status" value="1"/>
</dbReference>
<dbReference type="PANTHER" id="PTHR42052">
    <property type="entry name" value="ABM DOMAIN-CONTAINING PROTEIN"/>
    <property type="match status" value="1"/>
</dbReference>
<name>A0A8H3HUN4_9LECA</name>
<reference evidence="1" key="1">
    <citation type="submission" date="2021-03" db="EMBL/GenBank/DDBJ databases">
        <authorList>
            <person name="Tagirdzhanova G."/>
        </authorList>
    </citation>
    <scope>NUCLEOTIDE SEQUENCE</scope>
</reference>
<dbReference type="AlphaFoldDB" id="A0A8H3HUN4"/>